<name>A0A0B4DZK9_9CAUL</name>
<keyword evidence="1 6" id="KW-0597">Phosphoprotein</keyword>
<protein>
    <submittedName>
        <fullName evidence="10">Transcriptional regulator</fullName>
    </submittedName>
</protein>
<evidence type="ECO:0000256" key="2">
    <source>
        <dbReference type="ARBA" id="ARBA00023012"/>
    </source>
</evidence>
<dbReference type="SMART" id="SM00862">
    <property type="entry name" value="Trans_reg_C"/>
    <property type="match status" value="1"/>
</dbReference>
<dbReference type="SUPFAM" id="SSF52172">
    <property type="entry name" value="CheY-like"/>
    <property type="match status" value="1"/>
</dbReference>
<feature type="domain" description="Response regulatory" evidence="8">
    <location>
        <begin position="9"/>
        <end position="122"/>
    </location>
</feature>
<dbReference type="Proteomes" id="UP000031166">
    <property type="component" value="Unassembled WGS sequence"/>
</dbReference>
<dbReference type="InterPro" id="IPR036388">
    <property type="entry name" value="WH-like_DNA-bd_sf"/>
</dbReference>
<dbReference type="Pfam" id="PF00486">
    <property type="entry name" value="Trans_reg_C"/>
    <property type="match status" value="1"/>
</dbReference>
<sequence>MSQTSAAPVLLVVDDDREIRNLLSDHLEQHGFRTVKAADGRTMKAALEAGPVDLVVLDLNLPDEDGLSLCRGIRAASKTPVIILTARGDPIDRIVGLEMGADDYMAKPFEPRELVARIRTVLRRTGGEATTSEGRHADFSGWSLDIAARALTAPDGRLAPLSGADFDLLHALVRNGGKPLSRERIRALSTVADADDRAIDLRVSRLRQKLGDDAKAPALIRTVRSLGYMLVGPVTWRA</sequence>
<evidence type="ECO:0000313" key="11">
    <source>
        <dbReference type="Proteomes" id="UP000031166"/>
    </source>
</evidence>
<comment type="caution">
    <text evidence="10">The sequence shown here is derived from an EMBL/GenBank/DDBJ whole genome shotgun (WGS) entry which is preliminary data.</text>
</comment>
<dbReference type="GO" id="GO:0006355">
    <property type="term" value="P:regulation of DNA-templated transcription"/>
    <property type="evidence" value="ECO:0007669"/>
    <property type="project" value="InterPro"/>
</dbReference>
<evidence type="ECO:0000256" key="4">
    <source>
        <dbReference type="ARBA" id="ARBA00023125"/>
    </source>
</evidence>
<dbReference type="SMART" id="SM00448">
    <property type="entry name" value="REC"/>
    <property type="match status" value="1"/>
</dbReference>
<dbReference type="SUPFAM" id="SSF46894">
    <property type="entry name" value="C-terminal effector domain of the bipartite response regulators"/>
    <property type="match status" value="1"/>
</dbReference>
<dbReference type="EMBL" id="JWSY01000005">
    <property type="protein sequence ID" value="KIC59703.1"/>
    <property type="molecule type" value="Genomic_DNA"/>
</dbReference>
<dbReference type="AlphaFoldDB" id="A0A0B4DZK9"/>
<dbReference type="PROSITE" id="PS51755">
    <property type="entry name" value="OMPR_PHOB"/>
    <property type="match status" value="1"/>
</dbReference>
<feature type="domain" description="OmpR/PhoB-type" evidence="9">
    <location>
        <begin position="134"/>
        <end position="232"/>
    </location>
</feature>
<dbReference type="Gene3D" id="1.10.10.10">
    <property type="entry name" value="Winged helix-like DNA-binding domain superfamily/Winged helix DNA-binding domain"/>
    <property type="match status" value="1"/>
</dbReference>
<keyword evidence="5" id="KW-0804">Transcription</keyword>
<keyword evidence="3" id="KW-0805">Transcription regulation</keyword>
<dbReference type="PANTHER" id="PTHR48111">
    <property type="entry name" value="REGULATOR OF RPOS"/>
    <property type="match status" value="1"/>
</dbReference>
<evidence type="ECO:0000256" key="1">
    <source>
        <dbReference type="ARBA" id="ARBA00022553"/>
    </source>
</evidence>
<dbReference type="PROSITE" id="PS50110">
    <property type="entry name" value="RESPONSE_REGULATORY"/>
    <property type="match status" value="1"/>
</dbReference>
<dbReference type="GO" id="GO:0000976">
    <property type="term" value="F:transcription cis-regulatory region binding"/>
    <property type="evidence" value="ECO:0007669"/>
    <property type="project" value="TreeGrafter"/>
</dbReference>
<gene>
    <name evidence="10" type="ORF">RM53_04615</name>
</gene>
<dbReference type="CDD" id="cd00383">
    <property type="entry name" value="trans_reg_C"/>
    <property type="match status" value="1"/>
</dbReference>
<dbReference type="GO" id="GO:0032993">
    <property type="term" value="C:protein-DNA complex"/>
    <property type="evidence" value="ECO:0007669"/>
    <property type="project" value="TreeGrafter"/>
</dbReference>
<feature type="modified residue" description="4-aspartylphosphate" evidence="6">
    <location>
        <position position="58"/>
    </location>
</feature>
<dbReference type="InterPro" id="IPR039420">
    <property type="entry name" value="WalR-like"/>
</dbReference>
<evidence type="ECO:0000256" key="3">
    <source>
        <dbReference type="ARBA" id="ARBA00023015"/>
    </source>
</evidence>
<dbReference type="Pfam" id="PF00072">
    <property type="entry name" value="Response_reg"/>
    <property type="match status" value="1"/>
</dbReference>
<dbReference type="InterPro" id="IPR001789">
    <property type="entry name" value="Sig_transdc_resp-reg_receiver"/>
</dbReference>
<accession>A0A0B4DZK9</accession>
<dbReference type="InterPro" id="IPR016032">
    <property type="entry name" value="Sig_transdc_resp-reg_C-effctor"/>
</dbReference>
<reference evidence="10 11" key="1">
    <citation type="submission" date="2014-12" db="EMBL/GenBank/DDBJ databases">
        <title>Genome sequencing of Brevundimonas nasdae TPW30.</title>
        <authorList>
            <person name="Tan P.W."/>
            <person name="Chan K.-G."/>
        </authorList>
    </citation>
    <scope>NUCLEOTIDE SEQUENCE [LARGE SCALE GENOMIC DNA]</scope>
    <source>
        <strain evidence="10 11">TPW30</strain>
    </source>
</reference>
<dbReference type="FunFam" id="3.40.50.2300:FF:000001">
    <property type="entry name" value="DNA-binding response regulator PhoB"/>
    <property type="match status" value="1"/>
</dbReference>
<feature type="DNA-binding region" description="OmpR/PhoB-type" evidence="7">
    <location>
        <begin position="134"/>
        <end position="232"/>
    </location>
</feature>
<dbReference type="GO" id="GO:0005829">
    <property type="term" value="C:cytosol"/>
    <property type="evidence" value="ECO:0007669"/>
    <property type="project" value="TreeGrafter"/>
</dbReference>
<dbReference type="Gene3D" id="3.40.50.2300">
    <property type="match status" value="1"/>
</dbReference>
<evidence type="ECO:0000256" key="5">
    <source>
        <dbReference type="ARBA" id="ARBA00023163"/>
    </source>
</evidence>
<evidence type="ECO:0000313" key="10">
    <source>
        <dbReference type="EMBL" id="KIC59703.1"/>
    </source>
</evidence>
<evidence type="ECO:0000256" key="6">
    <source>
        <dbReference type="PROSITE-ProRule" id="PRU00169"/>
    </source>
</evidence>
<evidence type="ECO:0000259" key="9">
    <source>
        <dbReference type="PROSITE" id="PS51755"/>
    </source>
</evidence>
<dbReference type="GO" id="GO:0000156">
    <property type="term" value="F:phosphorelay response regulator activity"/>
    <property type="evidence" value="ECO:0007669"/>
    <property type="project" value="TreeGrafter"/>
</dbReference>
<keyword evidence="2" id="KW-0902">Two-component regulatory system</keyword>
<evidence type="ECO:0000259" key="8">
    <source>
        <dbReference type="PROSITE" id="PS50110"/>
    </source>
</evidence>
<dbReference type="STRING" id="172043.RM53_04615"/>
<dbReference type="InterPro" id="IPR001867">
    <property type="entry name" value="OmpR/PhoB-type_DNA-bd"/>
</dbReference>
<organism evidence="10 11">
    <name type="scientific">Brevundimonas nasdae</name>
    <dbReference type="NCBI Taxonomy" id="172043"/>
    <lineage>
        <taxon>Bacteria</taxon>
        <taxon>Pseudomonadati</taxon>
        <taxon>Pseudomonadota</taxon>
        <taxon>Alphaproteobacteria</taxon>
        <taxon>Caulobacterales</taxon>
        <taxon>Caulobacteraceae</taxon>
        <taxon>Brevundimonas</taxon>
    </lineage>
</organism>
<proteinExistence type="predicted"/>
<keyword evidence="4 7" id="KW-0238">DNA-binding</keyword>
<dbReference type="PANTHER" id="PTHR48111:SF4">
    <property type="entry name" value="DNA-BINDING DUAL TRANSCRIPTIONAL REGULATOR OMPR"/>
    <property type="match status" value="1"/>
</dbReference>
<dbReference type="InterPro" id="IPR011006">
    <property type="entry name" value="CheY-like_superfamily"/>
</dbReference>
<dbReference type="RefSeq" id="WP_039244696.1">
    <property type="nucleotide sequence ID" value="NZ_JWSY01000005.1"/>
</dbReference>
<dbReference type="Gene3D" id="6.10.250.690">
    <property type="match status" value="1"/>
</dbReference>
<evidence type="ECO:0000256" key="7">
    <source>
        <dbReference type="PROSITE-ProRule" id="PRU01091"/>
    </source>
</evidence>